<evidence type="ECO:0000313" key="2">
    <source>
        <dbReference type="EMBL" id="OHU95262.1"/>
    </source>
</evidence>
<dbReference type="OrthoDB" id="5905649at2"/>
<feature type="chain" id="PRO_5010283834" description="Carboxypeptidase regulatory-like domain-containing protein" evidence="1">
    <location>
        <begin position="21"/>
        <end position="536"/>
    </location>
</feature>
<reference evidence="2 3" key="1">
    <citation type="submission" date="2016-10" db="EMBL/GenBank/DDBJ databases">
        <title>Pseudoalteromonas amylolytica sp. nov., isolated from the surface seawater.</title>
        <authorList>
            <person name="Wu Y.-H."/>
            <person name="Cheng H."/>
            <person name="Jin X.-B."/>
            <person name="Wang C.-S."/>
            <person name="Xu X.-W."/>
        </authorList>
    </citation>
    <scope>NUCLEOTIDE SEQUENCE [LARGE SCALE GENOMIC DNA]</scope>
    <source>
        <strain evidence="2 3">JCM 12483</strain>
    </source>
</reference>
<accession>A0A1S1N6G7</accession>
<dbReference type="RefSeq" id="WP_070991945.1">
    <property type="nucleotide sequence ID" value="NZ_CBCSHD010000005.1"/>
</dbReference>
<dbReference type="EMBL" id="MNAN01000031">
    <property type="protein sequence ID" value="OHU95262.1"/>
    <property type="molecule type" value="Genomic_DNA"/>
</dbReference>
<dbReference type="STRING" id="327939.BIW53_11110"/>
<name>A0A1S1N6G7_9GAMM</name>
<evidence type="ECO:0000313" key="3">
    <source>
        <dbReference type="Proteomes" id="UP000180253"/>
    </source>
</evidence>
<keyword evidence="1" id="KW-0732">Signal</keyword>
<proteinExistence type="predicted"/>
<organism evidence="2 3">
    <name type="scientific">Pseudoalteromonas byunsanensis</name>
    <dbReference type="NCBI Taxonomy" id="327939"/>
    <lineage>
        <taxon>Bacteria</taxon>
        <taxon>Pseudomonadati</taxon>
        <taxon>Pseudomonadota</taxon>
        <taxon>Gammaproteobacteria</taxon>
        <taxon>Alteromonadales</taxon>
        <taxon>Pseudoalteromonadaceae</taxon>
        <taxon>Pseudoalteromonas</taxon>
    </lineage>
</organism>
<evidence type="ECO:0000256" key="1">
    <source>
        <dbReference type="SAM" id="SignalP"/>
    </source>
</evidence>
<feature type="signal peptide" evidence="1">
    <location>
        <begin position="1"/>
        <end position="20"/>
    </location>
</feature>
<sequence length="536" mass="55555">MLANKKSLLAVSIAASFALTGCFSDNDNNVVVEPETPTPTEIVVPDTLVTEQPSKVFSVNVVNRANSDVLEGATVSFLVDGEAATNLTDVNNEDLSMVTVDETGNFTFLSKEGASGEVTALVSAEGYISKSFVVDLSAELDEGEIDIPLEFGLVSVETTGVKVETKKATVESGTTAEAVTATAEEGTAGSSVTVPANTVFQNADGEAITGTEVTMNVVAADSSNEETGAIIPDGLNSESTTQVLKPLGVTSITMSDETGAKIKNFSSPISVTVDLPANSAVEPNQELAISSHDEVTGTWTQETITATVGEANEDGTFPATFSTDHLTFFSLNKNVPVCDKGITVKVVDGTLPATGLAVAMTSPDGSISTYLRSDTKLVISPASTARFGISQDAVAKVRVYDRAGNDWYVQTNQSICGNVEVDLDGPDTTIIEKNITLNGVCAADATKTANLSGSIVTYAKNGKAASLAQALGNSTFKLSGLEVGGNYKVRATIRGAKVDGGGQSKTFEFEDVQDDGNALTGTVELECNEVPVTGTN</sequence>
<dbReference type="PROSITE" id="PS51257">
    <property type="entry name" value="PROKAR_LIPOPROTEIN"/>
    <property type="match status" value="1"/>
</dbReference>
<comment type="caution">
    <text evidence="2">The sequence shown here is derived from an EMBL/GenBank/DDBJ whole genome shotgun (WGS) entry which is preliminary data.</text>
</comment>
<dbReference type="Proteomes" id="UP000180253">
    <property type="component" value="Unassembled WGS sequence"/>
</dbReference>
<gene>
    <name evidence="2" type="ORF">BIW53_11110</name>
</gene>
<evidence type="ECO:0008006" key="4">
    <source>
        <dbReference type="Google" id="ProtNLM"/>
    </source>
</evidence>
<protein>
    <recommendedName>
        <fullName evidence="4">Carboxypeptidase regulatory-like domain-containing protein</fullName>
    </recommendedName>
</protein>
<dbReference type="AlphaFoldDB" id="A0A1S1N6G7"/>
<keyword evidence="3" id="KW-1185">Reference proteome</keyword>